<proteinExistence type="predicted"/>
<dbReference type="RefSeq" id="XP_003245629.1">
    <property type="nucleotide sequence ID" value="XM_003245581.3"/>
</dbReference>
<dbReference type="KEGG" id="api:100569335"/>
<dbReference type="EnsemblMetazoa" id="XM_003245581.4">
    <property type="protein sequence ID" value="XP_003245629.1"/>
    <property type="gene ID" value="LOC100569335"/>
</dbReference>
<evidence type="ECO:0000313" key="4">
    <source>
        <dbReference type="Proteomes" id="UP000007819"/>
    </source>
</evidence>
<reference evidence="3" key="2">
    <citation type="submission" date="2022-06" db="UniProtKB">
        <authorList>
            <consortium name="EnsemblMetazoa"/>
        </authorList>
    </citation>
    <scope>IDENTIFICATION</scope>
</reference>
<feature type="compositionally biased region" description="Low complexity" evidence="1">
    <location>
        <begin position="187"/>
        <end position="207"/>
    </location>
</feature>
<dbReference type="OrthoDB" id="6607227at2759"/>
<keyword evidence="2" id="KW-0732">Signal</keyword>
<keyword evidence="4" id="KW-1185">Reference proteome</keyword>
<organism evidence="3 4">
    <name type="scientific">Acyrthosiphon pisum</name>
    <name type="common">Pea aphid</name>
    <dbReference type="NCBI Taxonomy" id="7029"/>
    <lineage>
        <taxon>Eukaryota</taxon>
        <taxon>Metazoa</taxon>
        <taxon>Ecdysozoa</taxon>
        <taxon>Arthropoda</taxon>
        <taxon>Hexapoda</taxon>
        <taxon>Insecta</taxon>
        <taxon>Pterygota</taxon>
        <taxon>Neoptera</taxon>
        <taxon>Paraneoptera</taxon>
        <taxon>Hemiptera</taxon>
        <taxon>Sternorrhyncha</taxon>
        <taxon>Aphidomorpha</taxon>
        <taxon>Aphidoidea</taxon>
        <taxon>Aphididae</taxon>
        <taxon>Macrosiphini</taxon>
        <taxon>Acyrthosiphon</taxon>
    </lineage>
</organism>
<reference evidence="4" key="1">
    <citation type="submission" date="2010-06" db="EMBL/GenBank/DDBJ databases">
        <authorList>
            <person name="Jiang H."/>
            <person name="Abraham K."/>
            <person name="Ali S."/>
            <person name="Alsbrooks S.L."/>
            <person name="Anim B.N."/>
            <person name="Anosike U.S."/>
            <person name="Attaway T."/>
            <person name="Bandaranaike D.P."/>
            <person name="Battles P.K."/>
            <person name="Bell S.N."/>
            <person name="Bell A.V."/>
            <person name="Beltran B."/>
            <person name="Bickham C."/>
            <person name="Bustamante Y."/>
            <person name="Caleb T."/>
            <person name="Canada A."/>
            <person name="Cardenas V."/>
            <person name="Carter K."/>
            <person name="Chacko J."/>
            <person name="Chandrabose M.N."/>
            <person name="Chavez D."/>
            <person name="Chavez A."/>
            <person name="Chen L."/>
            <person name="Chu H.-S."/>
            <person name="Claassen K.J."/>
            <person name="Cockrell R."/>
            <person name="Collins M."/>
            <person name="Cooper J.A."/>
            <person name="Cree A."/>
            <person name="Curry S.M."/>
            <person name="Da Y."/>
            <person name="Dao M.D."/>
            <person name="Das B."/>
            <person name="Davila M.-L."/>
            <person name="Davy-Carroll L."/>
            <person name="Denson S."/>
            <person name="Dinh H."/>
            <person name="Ebong V.E."/>
            <person name="Edwards J.R."/>
            <person name="Egan A."/>
            <person name="El-Daye J."/>
            <person name="Escobedo L."/>
            <person name="Fernandez S."/>
            <person name="Fernando P.R."/>
            <person name="Flagg N."/>
            <person name="Forbes L.D."/>
            <person name="Fowler R.G."/>
            <person name="Fu Q."/>
            <person name="Gabisi R.A."/>
            <person name="Ganer J."/>
            <person name="Garbino Pronczuk A."/>
            <person name="Garcia R.M."/>
            <person name="Garner T."/>
            <person name="Garrett T.E."/>
            <person name="Gonzalez D.A."/>
            <person name="Hamid H."/>
            <person name="Hawkins E.S."/>
            <person name="Hirani K."/>
            <person name="Hogues M.E."/>
            <person name="Hollins B."/>
            <person name="Hsiao C.-H."/>
            <person name="Jabil R."/>
            <person name="James M.L."/>
            <person name="Jhangiani S.N."/>
            <person name="Johnson B."/>
            <person name="Johnson Q."/>
            <person name="Joshi V."/>
            <person name="Kalu J.B."/>
            <person name="Kam C."/>
            <person name="Kashfia A."/>
            <person name="Keebler J."/>
            <person name="Kisamo H."/>
            <person name="Kovar C.L."/>
            <person name="Lago L.A."/>
            <person name="Lai C.-Y."/>
            <person name="Laidlaw J."/>
            <person name="Lara F."/>
            <person name="Le T.-K."/>
            <person name="Lee S.L."/>
            <person name="Legall F.H."/>
            <person name="Lemon S.J."/>
            <person name="Lewis L.R."/>
            <person name="Li B."/>
            <person name="Liu Y."/>
            <person name="Liu Y.-S."/>
            <person name="Lopez J."/>
            <person name="Lozado R.J."/>
            <person name="Lu J."/>
            <person name="Madu R.C."/>
            <person name="Maheshwari M."/>
            <person name="Maheshwari R."/>
            <person name="Malloy K."/>
            <person name="Martinez E."/>
            <person name="Mathew T."/>
            <person name="Mercado I.C."/>
            <person name="Mercado C."/>
            <person name="Meyer B."/>
            <person name="Montgomery K."/>
            <person name="Morgan M.B."/>
            <person name="Munidasa M."/>
            <person name="Nazareth L.V."/>
            <person name="Nelson J."/>
            <person name="Ng B.M."/>
            <person name="Nguyen N.B."/>
            <person name="Nguyen P.Q."/>
            <person name="Nguyen T."/>
            <person name="Obregon M."/>
            <person name="Okwuonu G.O."/>
            <person name="Onwere C.G."/>
            <person name="Orozco G."/>
            <person name="Parra A."/>
            <person name="Patel S."/>
            <person name="Patil S."/>
            <person name="Perez A."/>
            <person name="Perez Y."/>
            <person name="Pham C."/>
            <person name="Primus E.L."/>
            <person name="Pu L.-L."/>
            <person name="Puazo M."/>
            <person name="Qin X."/>
            <person name="Quiroz J.B."/>
            <person name="Reese J."/>
            <person name="Richards S."/>
            <person name="Rives C.M."/>
            <person name="Robberts R."/>
            <person name="Ruiz S.J."/>
            <person name="Ruiz M.J."/>
            <person name="Santibanez J."/>
            <person name="Schneider B.W."/>
            <person name="Sisson I."/>
            <person name="Smith M."/>
            <person name="Sodergren E."/>
            <person name="Song X.-Z."/>
            <person name="Song B.B."/>
            <person name="Summersgill H."/>
            <person name="Thelus R."/>
            <person name="Thornton R.D."/>
            <person name="Trejos Z.Y."/>
            <person name="Usmani K."/>
            <person name="Vattathil S."/>
            <person name="Villasana D."/>
            <person name="Walker D.L."/>
            <person name="Wang S."/>
            <person name="Wang K."/>
            <person name="White C.S."/>
            <person name="Williams A.C."/>
            <person name="Williamson J."/>
            <person name="Wilson K."/>
            <person name="Woghiren I.O."/>
            <person name="Woodworth J.R."/>
            <person name="Worley K.C."/>
            <person name="Wright R.A."/>
            <person name="Wu W."/>
            <person name="Young L."/>
            <person name="Zhang L."/>
            <person name="Zhang J."/>
            <person name="Zhu Y."/>
            <person name="Muzny D.M."/>
            <person name="Weinstock G."/>
            <person name="Gibbs R.A."/>
        </authorList>
    </citation>
    <scope>NUCLEOTIDE SEQUENCE [LARGE SCALE GENOMIC DNA]</scope>
    <source>
        <strain evidence="4">LSR1</strain>
    </source>
</reference>
<evidence type="ECO:0000256" key="1">
    <source>
        <dbReference type="SAM" id="MobiDB-lite"/>
    </source>
</evidence>
<evidence type="ECO:0000256" key="2">
    <source>
        <dbReference type="SAM" id="SignalP"/>
    </source>
</evidence>
<evidence type="ECO:0000313" key="3">
    <source>
        <dbReference type="EnsemblMetazoa" id="XP_003245629.1"/>
    </source>
</evidence>
<feature type="region of interest" description="Disordered" evidence="1">
    <location>
        <begin position="178"/>
        <end position="207"/>
    </location>
</feature>
<feature type="signal peptide" evidence="2">
    <location>
        <begin position="1"/>
        <end position="28"/>
    </location>
</feature>
<dbReference type="Proteomes" id="UP000007819">
    <property type="component" value="Chromosome X"/>
</dbReference>
<feature type="chain" id="PRO_5035931676" evidence="2">
    <location>
        <begin position="29"/>
        <end position="207"/>
    </location>
</feature>
<name>A0A8R1W6D5_ACYPI</name>
<dbReference type="AlphaFoldDB" id="A0A8R1W6D5"/>
<accession>A0A8R1W6D5</accession>
<dbReference type="GeneID" id="100569335"/>
<sequence>MTFVAQNSKNIIIYLLVGCLFQMGNIHSIPVPANDASEMVDKTNSMTNDGEKTPINGVEPVGDVFKSLIKNTGSAVSNVSSETGQSLKEIAQAGGRATLALGYLVSQLFDGLSATVATSSGYLASGVRNIDDIVGDLPILGTVTGTLDAVMTHVSNTVGEMSANGRKSRQKMFDGLREHLNRSRLPSAENSSASSGSGKSDATAAAA</sequence>
<protein>
    <submittedName>
        <fullName evidence="3">Uncharacterized protein</fullName>
    </submittedName>
</protein>